<protein>
    <recommendedName>
        <fullName evidence="4">beta-glucosidase</fullName>
        <ecNumber evidence="4">3.2.1.21</ecNumber>
    </recommendedName>
</protein>
<comment type="catalytic activity">
    <reaction evidence="1">
        <text>Hydrolysis of terminal, non-reducing beta-D-glucosyl residues with release of beta-D-glucose.</text>
        <dbReference type="EC" id="3.2.1.21"/>
    </reaction>
</comment>
<evidence type="ECO:0000256" key="12">
    <source>
        <dbReference type="SAM" id="SignalP"/>
    </source>
</evidence>
<feature type="chain" id="PRO_5009123697" description="beta-glucosidase" evidence="12">
    <location>
        <begin position="19"/>
        <end position="249"/>
    </location>
</feature>
<feature type="region of interest" description="Disordered" evidence="11">
    <location>
        <begin position="184"/>
        <end position="249"/>
    </location>
</feature>
<evidence type="ECO:0000256" key="9">
    <source>
        <dbReference type="ARBA" id="ARBA00023295"/>
    </source>
</evidence>
<dbReference type="VEuPathDB" id="FungiDB:SI65_04812"/>
<feature type="compositionally biased region" description="Low complexity" evidence="11">
    <location>
        <begin position="209"/>
        <end position="238"/>
    </location>
</feature>
<dbReference type="AlphaFoldDB" id="A0A1E3BHH1"/>
<sequence>MKLHSFALLSTLLGSALASTNSSEGLLKADGVSLGEWQEAYRKASRFVSQLSTAQKILLITGNDVNTTDGTFTALQFLDGSMGLQDYFYASAFSQSSALAMTWDSEAMYDQARAVATEFYLKGIQVVNGPTTQPMGRTVWGGRLVETFGPDPYLNGLVTGLTTKAYVDTGVIAGAKHYILNEQETNRTSGGGGGGPGGAGGAPGGMGGSNSSSSSMPPSKRASGGSDSSSNSAPYSSNADDKTLHETYL</sequence>
<keyword evidence="10" id="KW-0624">Polysaccharide degradation</keyword>
<dbReference type="EC" id="3.2.1.21" evidence="4"/>
<dbReference type="PANTHER" id="PTHR42715:SF14">
    <property type="entry name" value="BETA-GLUCOSIDASE D-RELATED"/>
    <property type="match status" value="1"/>
</dbReference>
<dbReference type="InterPro" id="IPR050288">
    <property type="entry name" value="Cellulose_deg_GH3"/>
</dbReference>
<reference evidence="14 15" key="1">
    <citation type="journal article" date="2016" name="BMC Genomics">
        <title>Comparative genomic and transcriptomic analyses of the Fuzhuan brick tea-fermentation fungus Aspergillus cristatus.</title>
        <authorList>
            <person name="Ge Y."/>
            <person name="Wang Y."/>
            <person name="Liu Y."/>
            <person name="Tan Y."/>
            <person name="Ren X."/>
            <person name="Zhang X."/>
            <person name="Hyde K.D."/>
            <person name="Liu Y."/>
            <person name="Liu Z."/>
        </authorList>
    </citation>
    <scope>NUCLEOTIDE SEQUENCE [LARGE SCALE GENOMIC DNA]</scope>
    <source>
        <strain evidence="14 15">GZAAS20.1005</strain>
    </source>
</reference>
<dbReference type="PANTHER" id="PTHR42715">
    <property type="entry name" value="BETA-GLUCOSIDASE"/>
    <property type="match status" value="1"/>
</dbReference>
<evidence type="ECO:0000256" key="1">
    <source>
        <dbReference type="ARBA" id="ARBA00000448"/>
    </source>
</evidence>
<dbReference type="GO" id="GO:0030245">
    <property type="term" value="P:cellulose catabolic process"/>
    <property type="evidence" value="ECO:0007669"/>
    <property type="project" value="UniProtKB-KW"/>
</dbReference>
<keyword evidence="9" id="KW-0326">Glycosidase</keyword>
<feature type="signal peptide" evidence="12">
    <location>
        <begin position="1"/>
        <end position="18"/>
    </location>
</feature>
<dbReference type="Pfam" id="PF00933">
    <property type="entry name" value="Glyco_hydro_3"/>
    <property type="match status" value="1"/>
</dbReference>
<dbReference type="GO" id="GO:0008422">
    <property type="term" value="F:beta-glucosidase activity"/>
    <property type="evidence" value="ECO:0007669"/>
    <property type="project" value="UniProtKB-EC"/>
</dbReference>
<evidence type="ECO:0000256" key="10">
    <source>
        <dbReference type="ARBA" id="ARBA00023326"/>
    </source>
</evidence>
<evidence type="ECO:0000313" key="15">
    <source>
        <dbReference type="Proteomes" id="UP000094569"/>
    </source>
</evidence>
<gene>
    <name evidence="14" type="ORF">SI65_04812</name>
</gene>
<evidence type="ECO:0000313" key="14">
    <source>
        <dbReference type="EMBL" id="ODM19826.1"/>
    </source>
</evidence>
<dbReference type="InterPro" id="IPR036962">
    <property type="entry name" value="Glyco_hydro_3_N_sf"/>
</dbReference>
<accession>A0A1E3BHH1</accession>
<keyword evidence="15" id="KW-1185">Reference proteome</keyword>
<comment type="similarity">
    <text evidence="3">Belongs to the glycosyl hydrolase 3 family.</text>
</comment>
<evidence type="ECO:0000256" key="4">
    <source>
        <dbReference type="ARBA" id="ARBA00012744"/>
    </source>
</evidence>
<evidence type="ECO:0000256" key="2">
    <source>
        <dbReference type="ARBA" id="ARBA00004987"/>
    </source>
</evidence>
<comment type="pathway">
    <text evidence="2">Glycan metabolism; cellulose degradation.</text>
</comment>
<evidence type="ECO:0000256" key="3">
    <source>
        <dbReference type="ARBA" id="ARBA00005336"/>
    </source>
</evidence>
<name>A0A1E3BHH1_ASPCR</name>
<keyword evidence="12" id="KW-0732">Signal</keyword>
<comment type="caution">
    <text evidence="14">The sequence shown here is derived from an EMBL/GenBank/DDBJ whole genome shotgun (WGS) entry which is preliminary data.</text>
</comment>
<evidence type="ECO:0000259" key="13">
    <source>
        <dbReference type="Pfam" id="PF00933"/>
    </source>
</evidence>
<organism evidence="14 15">
    <name type="scientific">Aspergillus cristatus</name>
    <name type="common">Chinese Fuzhuan brick tea-fermentation fungus</name>
    <name type="synonym">Eurotium cristatum</name>
    <dbReference type="NCBI Taxonomy" id="573508"/>
    <lineage>
        <taxon>Eukaryota</taxon>
        <taxon>Fungi</taxon>
        <taxon>Dikarya</taxon>
        <taxon>Ascomycota</taxon>
        <taxon>Pezizomycotina</taxon>
        <taxon>Eurotiomycetes</taxon>
        <taxon>Eurotiomycetidae</taxon>
        <taxon>Eurotiales</taxon>
        <taxon>Aspergillaceae</taxon>
        <taxon>Aspergillus</taxon>
        <taxon>Aspergillus subgen. Aspergillus</taxon>
    </lineage>
</organism>
<evidence type="ECO:0000256" key="11">
    <source>
        <dbReference type="SAM" id="MobiDB-lite"/>
    </source>
</evidence>
<dbReference type="Gene3D" id="3.20.20.300">
    <property type="entry name" value="Glycoside hydrolase, family 3, N-terminal domain"/>
    <property type="match status" value="1"/>
</dbReference>
<feature type="domain" description="Glycoside hydrolase family 3 N-terminal" evidence="13">
    <location>
        <begin position="63"/>
        <end position="179"/>
    </location>
</feature>
<dbReference type="SUPFAM" id="SSF51445">
    <property type="entry name" value="(Trans)glycosidases"/>
    <property type="match status" value="1"/>
</dbReference>
<feature type="compositionally biased region" description="Gly residues" evidence="11">
    <location>
        <begin position="189"/>
        <end position="208"/>
    </location>
</feature>
<evidence type="ECO:0000256" key="7">
    <source>
        <dbReference type="ARBA" id="ARBA00023180"/>
    </source>
</evidence>
<keyword evidence="5" id="KW-0378">Hydrolase</keyword>
<keyword evidence="8" id="KW-0119">Carbohydrate metabolism</keyword>
<evidence type="ECO:0000256" key="8">
    <source>
        <dbReference type="ARBA" id="ARBA00023277"/>
    </source>
</evidence>
<evidence type="ECO:0000256" key="6">
    <source>
        <dbReference type="ARBA" id="ARBA00023001"/>
    </source>
</evidence>
<feature type="compositionally biased region" description="Basic and acidic residues" evidence="11">
    <location>
        <begin position="239"/>
        <end position="249"/>
    </location>
</feature>
<dbReference type="EMBL" id="JXNT01000004">
    <property type="protein sequence ID" value="ODM19826.1"/>
    <property type="molecule type" value="Genomic_DNA"/>
</dbReference>
<dbReference type="OrthoDB" id="416222at2759"/>
<dbReference type="InterPro" id="IPR001764">
    <property type="entry name" value="Glyco_hydro_3_N"/>
</dbReference>
<dbReference type="InterPro" id="IPR017853">
    <property type="entry name" value="GH"/>
</dbReference>
<keyword evidence="6" id="KW-0136">Cellulose degradation</keyword>
<dbReference type="STRING" id="573508.A0A1E3BHH1"/>
<dbReference type="Proteomes" id="UP000094569">
    <property type="component" value="Unassembled WGS sequence"/>
</dbReference>
<dbReference type="PRINTS" id="PR00133">
    <property type="entry name" value="GLHYDRLASE3"/>
</dbReference>
<evidence type="ECO:0000256" key="5">
    <source>
        <dbReference type="ARBA" id="ARBA00022801"/>
    </source>
</evidence>
<proteinExistence type="inferred from homology"/>
<keyword evidence="7" id="KW-0325">Glycoprotein</keyword>